<dbReference type="RefSeq" id="WP_119796816.1">
    <property type="nucleotide sequence ID" value="NZ_CP160395.1"/>
</dbReference>
<accession>A0A3A3G9P4</accession>
<comment type="caution">
    <text evidence="1">The sequence shown here is derived from an EMBL/GenBank/DDBJ whole genome shotgun (WGS) entry which is preliminary data.</text>
</comment>
<gene>
    <name evidence="1" type="ORF">DQX05_29620</name>
</gene>
<dbReference type="Proteomes" id="UP000266177">
    <property type="component" value="Unassembled WGS sequence"/>
</dbReference>
<dbReference type="OrthoDB" id="2630264at2"/>
<dbReference type="AlphaFoldDB" id="A0A3A3G9P4"/>
<evidence type="ECO:0000313" key="2">
    <source>
        <dbReference type="Proteomes" id="UP000266177"/>
    </source>
</evidence>
<name>A0A3A3G9P4_PANTH</name>
<reference evidence="1 2" key="1">
    <citation type="submission" date="2018-09" db="EMBL/GenBank/DDBJ databases">
        <title>Paenibacillus SK2017-BO5.</title>
        <authorList>
            <person name="Piskunova J.V."/>
            <person name="Dubiley S.A."/>
            <person name="Severinov K.V."/>
        </authorList>
    </citation>
    <scope>NUCLEOTIDE SEQUENCE [LARGE SCALE GENOMIC DNA]</scope>
    <source>
        <strain evidence="1 2">BO5</strain>
    </source>
</reference>
<proteinExistence type="predicted"/>
<evidence type="ECO:0000313" key="1">
    <source>
        <dbReference type="EMBL" id="RJG15561.1"/>
    </source>
</evidence>
<organism evidence="1 2">
    <name type="scientific">Paenibacillus thiaminolyticus</name>
    <name type="common">Bacillus thiaminolyticus</name>
    <dbReference type="NCBI Taxonomy" id="49283"/>
    <lineage>
        <taxon>Bacteria</taxon>
        <taxon>Bacillati</taxon>
        <taxon>Bacillota</taxon>
        <taxon>Bacilli</taxon>
        <taxon>Bacillales</taxon>
        <taxon>Paenibacillaceae</taxon>
        <taxon>Paenibacillus</taxon>
    </lineage>
</organism>
<protein>
    <submittedName>
        <fullName evidence="1">Uncharacterized protein</fullName>
    </submittedName>
</protein>
<dbReference type="EMBL" id="QYZD01000071">
    <property type="protein sequence ID" value="RJG15561.1"/>
    <property type="molecule type" value="Genomic_DNA"/>
</dbReference>
<sequence>MAMNKVEHDTDETMEYTAFYPLSPVFLDLYYHSSSEEVQQSSLPLSHYFITNYYCYRND</sequence>